<evidence type="ECO:0000313" key="3">
    <source>
        <dbReference type="Proteomes" id="UP001501057"/>
    </source>
</evidence>
<dbReference type="SUPFAM" id="SSF159659">
    <property type="entry name" value="Cgl1923-like"/>
    <property type="match status" value="1"/>
</dbReference>
<dbReference type="Gene3D" id="1.10.287.100">
    <property type="match status" value="1"/>
</dbReference>
<feature type="region of interest" description="Disordered" evidence="1">
    <location>
        <begin position="1"/>
        <end position="28"/>
    </location>
</feature>
<sequence>MQWSRRREDKAPDGVTLPDDLSSEPGPVDDQNVLIVALDGFLSAGSGPRIAAEHLVSGHGEIMHSFDIDAMFDYRARRPTLRFHRDHYLDYDEPRLDVVREHDLTGRPYYVLAGPEPDFLWERFAAEVREVVDDLDIDLTLSLGAVPMGVPHTRPMLVTAHGTSPELIDRTNLWSAELVVPSSAQSMLEYRLGSWGHEAAGYVAHVPHYLAQVDYPGAAVVLLEAVTDRIGLQLDLTPLRERHAGTMVDIEQQIADQHGSELVSGLEQQYDAFTRGAAQSLLASDEELPSAEELAGQFEQYLARQRKDGDS</sequence>
<dbReference type="Pfam" id="PF09754">
    <property type="entry name" value="PAC2"/>
    <property type="match status" value="1"/>
</dbReference>
<dbReference type="Proteomes" id="UP001501057">
    <property type="component" value="Unassembled WGS sequence"/>
</dbReference>
<dbReference type="InterPro" id="IPR019151">
    <property type="entry name" value="Proteasome_assmbl_chaperone_2"/>
</dbReference>
<comment type="caution">
    <text evidence="2">The sequence shown here is derived from an EMBL/GenBank/DDBJ whole genome shotgun (WGS) entry which is preliminary data.</text>
</comment>
<proteinExistence type="predicted"/>
<keyword evidence="3" id="KW-1185">Reference proteome</keyword>
<dbReference type="RefSeq" id="WP_344198358.1">
    <property type="nucleotide sequence ID" value="NZ_BAAAME010000002.1"/>
</dbReference>
<name>A0ABN2JLM6_9ACTN</name>
<dbReference type="Gene3D" id="3.40.50.10900">
    <property type="entry name" value="PAC-like subunit"/>
    <property type="match status" value="1"/>
</dbReference>
<dbReference type="InterPro" id="IPR038389">
    <property type="entry name" value="PSMG2_sf"/>
</dbReference>
<dbReference type="PIRSF" id="PIRSF028754">
    <property type="entry name" value="UCP028754"/>
    <property type="match status" value="1"/>
</dbReference>
<protein>
    <submittedName>
        <fullName evidence="2">PAC2 family protein</fullName>
    </submittedName>
</protein>
<gene>
    <name evidence="2" type="ORF">GCM10009710_09910</name>
</gene>
<reference evidence="2 3" key="1">
    <citation type="journal article" date="2019" name="Int. J. Syst. Evol. Microbiol.">
        <title>The Global Catalogue of Microorganisms (GCM) 10K type strain sequencing project: providing services to taxonomists for standard genome sequencing and annotation.</title>
        <authorList>
            <consortium name="The Broad Institute Genomics Platform"/>
            <consortium name="The Broad Institute Genome Sequencing Center for Infectious Disease"/>
            <person name="Wu L."/>
            <person name="Ma J."/>
        </authorList>
    </citation>
    <scope>NUCLEOTIDE SEQUENCE [LARGE SCALE GENOMIC DNA]</scope>
    <source>
        <strain evidence="2 3">JCM 13518</strain>
    </source>
</reference>
<organism evidence="2 3">
    <name type="scientific">Aeromicrobium alkaliterrae</name>
    <dbReference type="NCBI Taxonomy" id="302168"/>
    <lineage>
        <taxon>Bacteria</taxon>
        <taxon>Bacillati</taxon>
        <taxon>Actinomycetota</taxon>
        <taxon>Actinomycetes</taxon>
        <taxon>Propionibacteriales</taxon>
        <taxon>Nocardioidaceae</taxon>
        <taxon>Aeromicrobium</taxon>
    </lineage>
</organism>
<feature type="compositionally biased region" description="Basic and acidic residues" evidence="1">
    <location>
        <begin position="1"/>
        <end position="12"/>
    </location>
</feature>
<accession>A0ABN2JLM6</accession>
<evidence type="ECO:0000313" key="2">
    <source>
        <dbReference type="EMBL" id="GAA1731270.1"/>
    </source>
</evidence>
<dbReference type="EMBL" id="BAAAME010000002">
    <property type="protein sequence ID" value="GAA1731270.1"/>
    <property type="molecule type" value="Genomic_DNA"/>
</dbReference>
<evidence type="ECO:0000256" key="1">
    <source>
        <dbReference type="SAM" id="MobiDB-lite"/>
    </source>
</evidence>
<dbReference type="InterPro" id="IPR008492">
    <property type="entry name" value="Rv2714-like"/>
</dbReference>